<comment type="caution">
    <text evidence="1">The sequence shown here is derived from an EMBL/GenBank/DDBJ whole genome shotgun (WGS) entry which is preliminary data.</text>
</comment>
<gene>
    <name evidence="1" type="ORF">LSAT_V11C300140750</name>
</gene>
<dbReference type="AlphaFoldDB" id="A0A9R1W6L3"/>
<dbReference type="Proteomes" id="UP000235145">
    <property type="component" value="Unassembled WGS sequence"/>
</dbReference>
<reference evidence="1 2" key="1">
    <citation type="journal article" date="2017" name="Nat. Commun.">
        <title>Genome assembly with in vitro proximity ligation data and whole-genome triplication in lettuce.</title>
        <authorList>
            <person name="Reyes-Chin-Wo S."/>
            <person name="Wang Z."/>
            <person name="Yang X."/>
            <person name="Kozik A."/>
            <person name="Arikit S."/>
            <person name="Song C."/>
            <person name="Xia L."/>
            <person name="Froenicke L."/>
            <person name="Lavelle D.O."/>
            <person name="Truco M.J."/>
            <person name="Xia R."/>
            <person name="Zhu S."/>
            <person name="Xu C."/>
            <person name="Xu H."/>
            <person name="Xu X."/>
            <person name="Cox K."/>
            <person name="Korf I."/>
            <person name="Meyers B.C."/>
            <person name="Michelmore R.W."/>
        </authorList>
    </citation>
    <scope>NUCLEOTIDE SEQUENCE [LARGE SCALE GENOMIC DNA]</scope>
    <source>
        <strain evidence="2">cv. Salinas</strain>
        <tissue evidence="1">Seedlings</tissue>
    </source>
</reference>
<proteinExistence type="predicted"/>
<dbReference type="EMBL" id="NBSK02000003">
    <property type="protein sequence ID" value="KAJ0218069.1"/>
    <property type="molecule type" value="Genomic_DNA"/>
</dbReference>
<name>A0A9R1W6L3_LACSA</name>
<organism evidence="1 2">
    <name type="scientific">Lactuca sativa</name>
    <name type="common">Garden lettuce</name>
    <dbReference type="NCBI Taxonomy" id="4236"/>
    <lineage>
        <taxon>Eukaryota</taxon>
        <taxon>Viridiplantae</taxon>
        <taxon>Streptophyta</taxon>
        <taxon>Embryophyta</taxon>
        <taxon>Tracheophyta</taxon>
        <taxon>Spermatophyta</taxon>
        <taxon>Magnoliopsida</taxon>
        <taxon>eudicotyledons</taxon>
        <taxon>Gunneridae</taxon>
        <taxon>Pentapetalae</taxon>
        <taxon>asterids</taxon>
        <taxon>campanulids</taxon>
        <taxon>Asterales</taxon>
        <taxon>Asteraceae</taxon>
        <taxon>Cichorioideae</taxon>
        <taxon>Cichorieae</taxon>
        <taxon>Lactucinae</taxon>
        <taxon>Lactuca</taxon>
    </lineage>
</organism>
<keyword evidence="2" id="KW-1185">Reference proteome</keyword>
<protein>
    <submittedName>
        <fullName evidence="1">Uncharacterized protein</fullName>
    </submittedName>
</protein>
<evidence type="ECO:0000313" key="1">
    <source>
        <dbReference type="EMBL" id="KAJ0218069.1"/>
    </source>
</evidence>
<accession>A0A9R1W6L3</accession>
<sequence length="138" mass="16671">MKCLHRHRLRPIRLRCGKRHLLGRLCEQHKLTYKKMKPNVRIQKLEILLYGKIVKSDTTNLWMATLTMMQYMLKYSNVVDFHIFNRGLMQEVRKVSLQFQNIQLLLEQTTRECLYKPAKVVIMLYHGHYLHKLTISYI</sequence>
<evidence type="ECO:0000313" key="2">
    <source>
        <dbReference type="Proteomes" id="UP000235145"/>
    </source>
</evidence>